<protein>
    <recommendedName>
        <fullName evidence="1">Integrase zinc-binding domain-containing protein</fullName>
    </recommendedName>
</protein>
<dbReference type="Pfam" id="PF17921">
    <property type="entry name" value="Integrase_H2C2"/>
    <property type="match status" value="1"/>
</dbReference>
<dbReference type="InterPro" id="IPR041588">
    <property type="entry name" value="Integrase_H2C2"/>
</dbReference>
<evidence type="ECO:0000313" key="2">
    <source>
        <dbReference type="EMBL" id="KTB34557.1"/>
    </source>
</evidence>
<dbReference type="PANTHER" id="PTHR37984:SF15">
    <property type="entry name" value="INTEGRASE CATALYTIC DOMAIN-CONTAINING PROTEIN"/>
    <property type="match status" value="1"/>
</dbReference>
<organism evidence="2 3">
    <name type="scientific">Moniliophthora roreri</name>
    <name type="common">Frosty pod rot fungus</name>
    <name type="synonym">Monilia roreri</name>
    <dbReference type="NCBI Taxonomy" id="221103"/>
    <lineage>
        <taxon>Eukaryota</taxon>
        <taxon>Fungi</taxon>
        <taxon>Dikarya</taxon>
        <taxon>Basidiomycota</taxon>
        <taxon>Agaricomycotina</taxon>
        <taxon>Agaricomycetes</taxon>
        <taxon>Agaricomycetidae</taxon>
        <taxon>Agaricales</taxon>
        <taxon>Marasmiineae</taxon>
        <taxon>Marasmiaceae</taxon>
        <taxon>Moniliophthora</taxon>
    </lineage>
</organism>
<gene>
    <name evidence="2" type="ORF">WG66_12855</name>
</gene>
<dbReference type="Proteomes" id="UP000054988">
    <property type="component" value="Unassembled WGS sequence"/>
</dbReference>
<dbReference type="EMBL" id="LATX01002063">
    <property type="protein sequence ID" value="KTB34557.1"/>
    <property type="molecule type" value="Genomic_DNA"/>
</dbReference>
<dbReference type="Gene3D" id="1.10.340.70">
    <property type="match status" value="1"/>
</dbReference>
<dbReference type="InterPro" id="IPR050951">
    <property type="entry name" value="Retrovirus_Pol_polyprotein"/>
</dbReference>
<comment type="caution">
    <text evidence="2">The sequence shown here is derived from an EMBL/GenBank/DDBJ whole genome shotgun (WGS) entry which is preliminary data.</text>
</comment>
<sequence>MLPDELFINAIDAELKDKIEHVLSTDNFKNIVIKSLIEKRVPPIKLTLKDWEMKDNLLFFKNRAYVLDNPKLQWMLMKSIHKVLLYGHPGQWNTIDQIEQDYWWPGMAKYIWQFVDGCAACQQMKINMHLTQTPIQPIGGHKDALPFQICMMDLITDLPEVDNTNSILVMVDHPAMKEVTLIPCNKKLDAKEAVELLLTNIYK</sequence>
<dbReference type="PANTHER" id="PTHR37984">
    <property type="entry name" value="PROTEIN CBG26694"/>
    <property type="match status" value="1"/>
</dbReference>
<evidence type="ECO:0000259" key="1">
    <source>
        <dbReference type="Pfam" id="PF17921"/>
    </source>
</evidence>
<reference evidence="2 3" key="1">
    <citation type="submission" date="2015-12" db="EMBL/GenBank/DDBJ databases">
        <title>Draft genome sequence of Moniliophthora roreri, the causal agent of frosty pod rot of cacao.</title>
        <authorList>
            <person name="Aime M.C."/>
            <person name="Diaz-Valderrama J.R."/>
            <person name="Kijpornyongpan T."/>
            <person name="Phillips-Mora W."/>
        </authorList>
    </citation>
    <scope>NUCLEOTIDE SEQUENCE [LARGE SCALE GENOMIC DNA]</scope>
    <source>
        <strain evidence="2 3">MCA 2952</strain>
    </source>
</reference>
<name>A0A0W0FE12_MONRR</name>
<feature type="domain" description="Integrase zinc-binding" evidence="1">
    <location>
        <begin position="69"/>
        <end position="126"/>
    </location>
</feature>
<accession>A0A0W0FE12</accession>
<proteinExistence type="predicted"/>
<evidence type="ECO:0000313" key="3">
    <source>
        <dbReference type="Proteomes" id="UP000054988"/>
    </source>
</evidence>
<dbReference type="AlphaFoldDB" id="A0A0W0FE12"/>